<dbReference type="PANTHER" id="PTHR11739">
    <property type="entry name" value="CITRATE SYNTHASE"/>
    <property type="match status" value="1"/>
</dbReference>
<dbReference type="EC" id="2.3.3.16" evidence="3"/>
<evidence type="ECO:0000256" key="4">
    <source>
        <dbReference type="ARBA" id="ARBA00022679"/>
    </source>
</evidence>
<sequence>MTLFEADLPRMTTSIGHSTADGIWVQGYSLADELMGEVDFGGTFFLLVTGRLPTPGESRIFNAVLVALADHGLTPSALAARLTYTGAPEAVQGAIAAGILGAGSEFLGVFENAGRMLREAGPAAGVDDAELDRLATAIVDAHRSRGDRLPGLGHPFHKGTDPRAARLRAMAEEHGLLGPHTRLMLRVQARATSPSGKPLPLNAGGMCGALLCDLGIDTAALRGVAVVSRAAGIVGHLAEEARAPMGRTLWYTAEREARYRPYRSSDPTTDEKD</sequence>
<comment type="similarity">
    <text evidence="2">Belongs to the citrate synthase family.</text>
</comment>
<dbReference type="EMBL" id="JAALLH010000002">
    <property type="protein sequence ID" value="NIY69434.1"/>
    <property type="molecule type" value="Genomic_DNA"/>
</dbReference>
<keyword evidence="4 5" id="KW-0808">Transferase</keyword>
<dbReference type="GO" id="GO:0036440">
    <property type="term" value="F:citrate synthase activity"/>
    <property type="evidence" value="ECO:0007669"/>
    <property type="project" value="UniProtKB-EC"/>
</dbReference>
<dbReference type="CDD" id="cd06100">
    <property type="entry name" value="CCL_ACL-C"/>
    <property type="match status" value="1"/>
</dbReference>
<dbReference type="AlphaFoldDB" id="A0A7X5XA28"/>
<reference evidence="5 6" key="1">
    <citation type="submission" date="2020-02" db="EMBL/GenBank/DDBJ databases">
        <title>Streptomyces malaysiensis DSM14702 (JHCC583434, PFL_A843) Genome sequencing and assembly.</title>
        <authorList>
            <person name="Samborskyy M."/>
        </authorList>
    </citation>
    <scope>NUCLEOTIDE SEQUENCE [LARGE SCALE GENOMIC DNA]</scope>
    <source>
        <strain evidence="5 6">DSM 14702</strain>
    </source>
</reference>
<name>A0A7X5XA28_STRMQ</name>
<dbReference type="NCBIfam" id="NF004868">
    <property type="entry name" value="PRK06224.1-5"/>
    <property type="match status" value="1"/>
</dbReference>
<dbReference type="GO" id="GO:0005829">
    <property type="term" value="C:cytosol"/>
    <property type="evidence" value="ECO:0007669"/>
    <property type="project" value="TreeGrafter"/>
</dbReference>
<dbReference type="SUPFAM" id="SSF48256">
    <property type="entry name" value="Citrate synthase"/>
    <property type="match status" value="1"/>
</dbReference>
<keyword evidence="5" id="KW-0012">Acyltransferase</keyword>
<gene>
    <name evidence="5" type="ORF">SMALB_7558</name>
</gene>
<dbReference type="GO" id="GO:0006099">
    <property type="term" value="P:tricarboxylic acid cycle"/>
    <property type="evidence" value="ECO:0007669"/>
    <property type="project" value="UniProtKB-UniPathway"/>
</dbReference>
<dbReference type="PANTHER" id="PTHR11739:SF4">
    <property type="entry name" value="CITRATE SYNTHASE, PEROXISOMAL"/>
    <property type="match status" value="1"/>
</dbReference>
<dbReference type="Proteomes" id="UP000536624">
    <property type="component" value="Unassembled WGS sequence"/>
</dbReference>
<evidence type="ECO:0000313" key="5">
    <source>
        <dbReference type="EMBL" id="NIY69434.1"/>
    </source>
</evidence>
<dbReference type="Gene3D" id="1.10.230.10">
    <property type="entry name" value="Cytochrome P450-Terp, domain 2"/>
    <property type="match status" value="1"/>
</dbReference>
<dbReference type="Pfam" id="PF00285">
    <property type="entry name" value="Citrate_synt"/>
    <property type="match status" value="1"/>
</dbReference>
<accession>A0A7X5XA28</accession>
<protein>
    <recommendedName>
        <fullName evidence="3">citrate synthase (unknown stereospecificity)</fullName>
        <ecNumber evidence="3">2.3.3.16</ecNumber>
    </recommendedName>
</protein>
<dbReference type="InterPro" id="IPR036969">
    <property type="entry name" value="Citrate_synthase_sf"/>
</dbReference>
<comment type="caution">
    <text evidence="5">The sequence shown here is derived from an EMBL/GenBank/DDBJ whole genome shotgun (WGS) entry which is preliminary data.</text>
</comment>
<evidence type="ECO:0000256" key="2">
    <source>
        <dbReference type="ARBA" id="ARBA00010566"/>
    </source>
</evidence>
<dbReference type="GO" id="GO:0005975">
    <property type="term" value="P:carbohydrate metabolic process"/>
    <property type="evidence" value="ECO:0007669"/>
    <property type="project" value="TreeGrafter"/>
</dbReference>
<evidence type="ECO:0000256" key="3">
    <source>
        <dbReference type="ARBA" id="ARBA00012972"/>
    </source>
</evidence>
<proteinExistence type="inferred from homology"/>
<dbReference type="InterPro" id="IPR002020">
    <property type="entry name" value="Citrate_synthase"/>
</dbReference>
<evidence type="ECO:0000256" key="1">
    <source>
        <dbReference type="ARBA" id="ARBA00005163"/>
    </source>
</evidence>
<dbReference type="UniPathway" id="UPA00223"/>
<dbReference type="InterPro" id="IPR016143">
    <property type="entry name" value="Citrate_synth-like_sm_a-sub"/>
</dbReference>
<comment type="pathway">
    <text evidence="1">Carbohydrate metabolism; tricarboxylic acid cycle.</text>
</comment>
<organism evidence="5 6">
    <name type="scientific">Streptomyces malaysiensis</name>
    <dbReference type="NCBI Taxonomy" id="92644"/>
    <lineage>
        <taxon>Bacteria</taxon>
        <taxon>Bacillati</taxon>
        <taxon>Actinomycetota</taxon>
        <taxon>Actinomycetes</taxon>
        <taxon>Kitasatosporales</taxon>
        <taxon>Streptomycetaceae</taxon>
        <taxon>Streptomyces</taxon>
        <taxon>Streptomyces violaceusniger group</taxon>
    </lineage>
</organism>
<dbReference type="RefSeq" id="WP_167504660.1">
    <property type="nucleotide sequence ID" value="NZ_JAALLH010000002.1"/>
</dbReference>
<evidence type="ECO:0000313" key="6">
    <source>
        <dbReference type="Proteomes" id="UP000536624"/>
    </source>
</evidence>